<keyword evidence="4" id="KW-1185">Reference proteome</keyword>
<evidence type="ECO:0000313" key="4">
    <source>
        <dbReference type="Proteomes" id="UP000022835"/>
    </source>
</evidence>
<dbReference type="EMBL" id="JALN02000001">
    <property type="protein sequence ID" value="KDF02357.1"/>
    <property type="molecule type" value="Genomic_DNA"/>
</dbReference>
<feature type="region of interest" description="Disordered" evidence="1">
    <location>
        <begin position="217"/>
        <end position="286"/>
    </location>
</feature>
<protein>
    <recommendedName>
        <fullName evidence="5">PPE family C-terminal domain-containing protein</fullName>
    </recommendedName>
</protein>
<feature type="region of interest" description="Disordered" evidence="1">
    <location>
        <begin position="81"/>
        <end position="150"/>
    </location>
</feature>
<keyword evidence="2" id="KW-0732">Signal</keyword>
<evidence type="ECO:0000313" key="3">
    <source>
        <dbReference type="EMBL" id="KDF02357.1"/>
    </source>
</evidence>
<evidence type="ECO:0000256" key="2">
    <source>
        <dbReference type="SAM" id="SignalP"/>
    </source>
</evidence>
<evidence type="ECO:0008006" key="5">
    <source>
        <dbReference type="Google" id="ProtNLM"/>
    </source>
</evidence>
<evidence type="ECO:0000256" key="1">
    <source>
        <dbReference type="SAM" id="MobiDB-lite"/>
    </source>
</evidence>
<feature type="compositionally biased region" description="Polar residues" evidence="1">
    <location>
        <begin position="256"/>
        <end position="278"/>
    </location>
</feature>
<gene>
    <name evidence="3" type="ORF">Y900_026320</name>
</gene>
<dbReference type="AlphaFoldDB" id="A0A064CRT4"/>
<feature type="chain" id="PRO_5039516259" description="PPE family C-terminal domain-containing protein" evidence="2">
    <location>
        <begin position="23"/>
        <end position="286"/>
    </location>
</feature>
<name>A0A064CRT4_9MYCO</name>
<reference evidence="3" key="1">
    <citation type="submission" date="2014-05" db="EMBL/GenBank/DDBJ databases">
        <title>Genome sequence of Mycobacterium aromaticivorans strain JS19b1T (= DSM 45407T).</title>
        <authorList>
            <person name="Kwak Y."/>
            <person name="Park G.-S."/>
            <person name="Li Q.X."/>
            <person name="Lee S.-E."/>
            <person name="Shin J.-H."/>
        </authorList>
    </citation>
    <scope>NUCLEOTIDE SEQUENCE [LARGE SCALE GENOMIC DNA]</scope>
    <source>
        <strain evidence="3">JS19b1</strain>
    </source>
</reference>
<dbReference type="Proteomes" id="UP000022835">
    <property type="component" value="Unassembled WGS sequence"/>
</dbReference>
<sequence length="286" mass="28963">MRAAVRSKVMLGAALVCAGAVAVAPIHPVNSAASPLSRSGVPIVASTAMGTVTRPEPLSAWINVFTNPLMSAGILGTPRLADPPLIRRQDLPDRSEQSRTGTDAAKAPDDHPGHLQDTAFARSLSTASRQGSGGHRAAPDGGPPTAPAELFSAVGLPPFVTLSLSGEIDNLSLTSSPGVNDLLSALSDVLARIQRLTAPAVAAQAGGFAYATNDKRSFTAGRDSSSGRATAGTPRVAEPTDATEQRGNAGGGSADGSITKTTAGTTPSRTHSHASQTHRSGDGARR</sequence>
<organism evidence="3 4">
    <name type="scientific">Mycolicibacterium aromaticivorans JS19b1 = JCM 16368</name>
    <dbReference type="NCBI Taxonomy" id="1440774"/>
    <lineage>
        <taxon>Bacteria</taxon>
        <taxon>Bacillati</taxon>
        <taxon>Actinomycetota</taxon>
        <taxon>Actinomycetes</taxon>
        <taxon>Mycobacteriales</taxon>
        <taxon>Mycobacteriaceae</taxon>
        <taxon>Mycolicibacterium</taxon>
    </lineage>
</organism>
<proteinExistence type="predicted"/>
<accession>A0A064CRT4</accession>
<feature type="signal peptide" evidence="2">
    <location>
        <begin position="1"/>
        <end position="22"/>
    </location>
</feature>
<feature type="compositionally biased region" description="Basic and acidic residues" evidence="1">
    <location>
        <begin position="85"/>
        <end position="97"/>
    </location>
</feature>
<comment type="caution">
    <text evidence="3">The sequence shown here is derived from an EMBL/GenBank/DDBJ whole genome shotgun (WGS) entry which is preliminary data.</text>
</comment>